<dbReference type="Proteomes" id="UP000051952">
    <property type="component" value="Unassembled WGS sequence"/>
</dbReference>
<proteinExistence type="predicted"/>
<sequence length="708" mass="78327">MRRFFGRRFFGSLLVIIGRQQILAHYQCTRFSSEMAAYNDPETWPKHWTATDIERLLRDNLSNPTSSPNYESLATLLRINDIKSLALLVRSFTKSPTPKTVDLEQNLRDNLNNMYDCAAMPLQERAPQLNALDSALSRQEDDTRNVACCTSPRGTGKTQFLKRFVFTKRAEAMKCGRVIVRCCDKTAHHSTSSKSRASWVSLILDDRTTSNQKAPDNIVARSTCEALCELIRTHVESVTGYSQAQSTYCNPKAAYATWMSETARFFGIPSSTKANMQPLIILDTCEILSEHDHKSLVHKSSGKPFSLLEAFCLAVPAPHRILVVGCNAAIKFSSATATVTDIGPLLPLGEDGYKNALAESWKYEADAVVRAPLFHLAGGVPRLLRLAHMKQPQTISLASGSINAFSRCFEVYSATARAQYPIQPAWFPQAYTCFLVSATKANVKASDIIPVNPVWKNPSITAAWDPGRTLMYSEAAMQSMGSYDPQRNRFLVAPITFSDVEVFKRHDAPILPSQLHPLLDASAITRTKHTDVDSWTLSSSLLYAVYARYLLAFWKNTNGGPWVPLQVVLEGAVPPADVPIVARYEVNLSCGVKLPTGRPSSAGRPMPGENAVTSLGGDDNHRCEAYIWCRPKNGPNCERQPIPLKLHIKCDTSPNKDKTKQMPIILVSADRQSGTYYDTITIDADAICSSSWLWSDTHSTVSPLLVAG</sequence>
<feature type="chain" id="PRO_5006622199" evidence="1">
    <location>
        <begin position="25"/>
        <end position="708"/>
    </location>
</feature>
<gene>
    <name evidence="2" type="ORF">BSAL_20740</name>
</gene>
<evidence type="ECO:0000313" key="2">
    <source>
        <dbReference type="EMBL" id="CUG89373.1"/>
    </source>
</evidence>
<feature type="signal peptide" evidence="1">
    <location>
        <begin position="1"/>
        <end position="24"/>
    </location>
</feature>
<keyword evidence="3" id="KW-1185">Reference proteome</keyword>
<dbReference type="VEuPathDB" id="TriTrypDB:BSAL_20740"/>
<reference evidence="3" key="1">
    <citation type="submission" date="2015-09" db="EMBL/GenBank/DDBJ databases">
        <authorList>
            <consortium name="Pathogen Informatics"/>
        </authorList>
    </citation>
    <scope>NUCLEOTIDE SEQUENCE [LARGE SCALE GENOMIC DNA]</scope>
    <source>
        <strain evidence="3">Lake Konstanz</strain>
    </source>
</reference>
<protein>
    <submittedName>
        <fullName evidence="2">Bodo-specific multi-copy gene family, putative</fullName>
    </submittedName>
</protein>
<dbReference type="AlphaFoldDB" id="A0A0S4JCT4"/>
<dbReference type="EMBL" id="CYKH01001730">
    <property type="protein sequence ID" value="CUG89373.1"/>
    <property type="molecule type" value="Genomic_DNA"/>
</dbReference>
<organism evidence="2 3">
    <name type="scientific">Bodo saltans</name>
    <name type="common">Flagellated protozoan</name>
    <dbReference type="NCBI Taxonomy" id="75058"/>
    <lineage>
        <taxon>Eukaryota</taxon>
        <taxon>Discoba</taxon>
        <taxon>Euglenozoa</taxon>
        <taxon>Kinetoplastea</taxon>
        <taxon>Metakinetoplastina</taxon>
        <taxon>Eubodonida</taxon>
        <taxon>Bodonidae</taxon>
        <taxon>Bodo</taxon>
    </lineage>
</organism>
<evidence type="ECO:0000256" key="1">
    <source>
        <dbReference type="SAM" id="SignalP"/>
    </source>
</evidence>
<name>A0A0S4JCT4_BODSA</name>
<accession>A0A0S4JCT4</accession>
<keyword evidence="1" id="KW-0732">Signal</keyword>
<evidence type="ECO:0000313" key="3">
    <source>
        <dbReference type="Proteomes" id="UP000051952"/>
    </source>
</evidence>